<evidence type="ECO:0000313" key="2">
    <source>
        <dbReference type="Proteomes" id="UP000233060"/>
    </source>
</evidence>
<reference evidence="1" key="1">
    <citation type="submission" date="2025-08" db="UniProtKB">
        <authorList>
            <consortium name="Ensembl"/>
        </authorList>
    </citation>
    <scope>IDENTIFICATION</scope>
</reference>
<keyword evidence="2" id="KW-1185">Reference proteome</keyword>
<name>A0A2K5KU45_CERAT</name>
<reference evidence="1" key="2">
    <citation type="submission" date="2025-09" db="UniProtKB">
        <authorList>
            <consortium name="Ensembl"/>
        </authorList>
    </citation>
    <scope>IDENTIFICATION</scope>
</reference>
<dbReference type="AlphaFoldDB" id="A0A2K5KU45"/>
<evidence type="ECO:0000313" key="1">
    <source>
        <dbReference type="Ensembl" id="ENSCATP00000004231.1"/>
    </source>
</evidence>
<dbReference type="Proteomes" id="UP000233060">
    <property type="component" value="Unassembled WGS sequence"/>
</dbReference>
<dbReference type="GeneTree" id="ENSGT00910000148532"/>
<sequence>IESFCKEVQMHNIMVKCHLFVPSKLMSNIVMLRSHSIQRLFPKTGRAILIPEETLIRKSIVQKFKGF</sequence>
<dbReference type="Bgee" id="ENSCATG00000015204">
    <property type="expression patterns" value="Expressed in frontal cortex and 12 other cell types or tissues"/>
</dbReference>
<protein>
    <submittedName>
        <fullName evidence="1">Uncharacterized protein</fullName>
    </submittedName>
</protein>
<accession>A0A2K5KU45</accession>
<organism evidence="1 2">
    <name type="scientific">Cercocebus atys</name>
    <name type="common">Sooty mangabey</name>
    <name type="synonym">Cercocebus torquatus atys</name>
    <dbReference type="NCBI Taxonomy" id="9531"/>
    <lineage>
        <taxon>Eukaryota</taxon>
        <taxon>Metazoa</taxon>
        <taxon>Chordata</taxon>
        <taxon>Craniata</taxon>
        <taxon>Vertebrata</taxon>
        <taxon>Euteleostomi</taxon>
        <taxon>Mammalia</taxon>
        <taxon>Eutheria</taxon>
        <taxon>Euarchontoglires</taxon>
        <taxon>Primates</taxon>
        <taxon>Haplorrhini</taxon>
        <taxon>Catarrhini</taxon>
        <taxon>Cercopithecidae</taxon>
        <taxon>Cercopithecinae</taxon>
        <taxon>Cercocebus</taxon>
    </lineage>
</organism>
<proteinExistence type="predicted"/>
<dbReference type="Ensembl" id="ENSCATT00000017291.1">
    <property type="protein sequence ID" value="ENSCATP00000004231.1"/>
    <property type="gene ID" value="ENSCATG00000015204.1"/>
</dbReference>